<sequence length="46" mass="5526">MPRISIERRSRIHALIYKVYPSRYIAKKGNMSQSEMNEMQSVYLHL</sequence>
<dbReference type="Proteomes" id="UP000789901">
    <property type="component" value="Unassembled WGS sequence"/>
</dbReference>
<evidence type="ECO:0000313" key="2">
    <source>
        <dbReference type="Proteomes" id="UP000789901"/>
    </source>
</evidence>
<name>A0ABN7UI42_GIGMA</name>
<accession>A0ABN7UI42</accession>
<organism evidence="1 2">
    <name type="scientific">Gigaspora margarita</name>
    <dbReference type="NCBI Taxonomy" id="4874"/>
    <lineage>
        <taxon>Eukaryota</taxon>
        <taxon>Fungi</taxon>
        <taxon>Fungi incertae sedis</taxon>
        <taxon>Mucoromycota</taxon>
        <taxon>Glomeromycotina</taxon>
        <taxon>Glomeromycetes</taxon>
        <taxon>Diversisporales</taxon>
        <taxon>Gigasporaceae</taxon>
        <taxon>Gigaspora</taxon>
    </lineage>
</organism>
<proteinExistence type="predicted"/>
<comment type="caution">
    <text evidence="1">The sequence shown here is derived from an EMBL/GenBank/DDBJ whole genome shotgun (WGS) entry which is preliminary data.</text>
</comment>
<gene>
    <name evidence="1" type="ORF">GMARGA_LOCUS6956</name>
</gene>
<keyword evidence="2" id="KW-1185">Reference proteome</keyword>
<evidence type="ECO:0000313" key="1">
    <source>
        <dbReference type="EMBL" id="CAG8602492.1"/>
    </source>
</evidence>
<protein>
    <submittedName>
        <fullName evidence="1">8934_t:CDS:1</fullName>
    </submittedName>
</protein>
<dbReference type="EMBL" id="CAJVQB010003252">
    <property type="protein sequence ID" value="CAG8602492.1"/>
    <property type="molecule type" value="Genomic_DNA"/>
</dbReference>
<reference evidence="1 2" key="1">
    <citation type="submission" date="2021-06" db="EMBL/GenBank/DDBJ databases">
        <authorList>
            <person name="Kallberg Y."/>
            <person name="Tangrot J."/>
            <person name="Rosling A."/>
        </authorList>
    </citation>
    <scope>NUCLEOTIDE SEQUENCE [LARGE SCALE GENOMIC DNA]</scope>
    <source>
        <strain evidence="1 2">120-4 pot B 10/14</strain>
    </source>
</reference>